<evidence type="ECO:0000313" key="2">
    <source>
        <dbReference type="Proteomes" id="UP001327560"/>
    </source>
</evidence>
<sequence>MGKNEVVEVAECGCCGMWEDCTAEYIGRVKERFGGVWVCGLCAEAIKDEQARLGVGVEAALLVHAKFRQTAAVDPTVRIARSLIQLFRKMMISSANSPSTTTHDPAAAKL</sequence>
<name>A0AAQ3L879_9LILI</name>
<dbReference type="PANTHER" id="PTHR33108">
    <property type="entry name" value="OS01G0745000 PROTEIN"/>
    <property type="match status" value="1"/>
</dbReference>
<organism evidence="1 2">
    <name type="scientific">Canna indica</name>
    <name type="common">Indian-shot</name>
    <dbReference type="NCBI Taxonomy" id="4628"/>
    <lineage>
        <taxon>Eukaryota</taxon>
        <taxon>Viridiplantae</taxon>
        <taxon>Streptophyta</taxon>
        <taxon>Embryophyta</taxon>
        <taxon>Tracheophyta</taxon>
        <taxon>Spermatophyta</taxon>
        <taxon>Magnoliopsida</taxon>
        <taxon>Liliopsida</taxon>
        <taxon>Zingiberales</taxon>
        <taxon>Cannaceae</taxon>
        <taxon>Canna</taxon>
    </lineage>
</organism>
<dbReference type="InterPro" id="IPR012876">
    <property type="entry name" value="DUF1677_pln"/>
</dbReference>
<accession>A0AAQ3L879</accession>
<dbReference type="AlphaFoldDB" id="A0AAQ3L879"/>
<evidence type="ECO:0008006" key="3">
    <source>
        <dbReference type="Google" id="ProtNLM"/>
    </source>
</evidence>
<dbReference type="PANTHER" id="PTHR33108:SF42">
    <property type="entry name" value="(WILD MALAYSIAN BANANA) HYPOTHETICAL PROTEIN"/>
    <property type="match status" value="1"/>
</dbReference>
<dbReference type="Pfam" id="PF07911">
    <property type="entry name" value="DUF1677"/>
    <property type="match status" value="1"/>
</dbReference>
<keyword evidence="2" id="KW-1185">Reference proteome</keyword>
<gene>
    <name evidence="1" type="ORF">Cni_G28943</name>
</gene>
<dbReference type="Proteomes" id="UP001327560">
    <property type="component" value="Chromosome 9"/>
</dbReference>
<reference evidence="1 2" key="1">
    <citation type="submission" date="2023-10" db="EMBL/GenBank/DDBJ databases">
        <title>Chromosome-scale genome assembly provides insights into flower coloration mechanisms of Canna indica.</title>
        <authorList>
            <person name="Li C."/>
        </authorList>
    </citation>
    <scope>NUCLEOTIDE SEQUENCE [LARGE SCALE GENOMIC DNA]</scope>
    <source>
        <tissue evidence="1">Flower</tissue>
    </source>
</reference>
<dbReference type="EMBL" id="CP136898">
    <property type="protein sequence ID" value="WOL20141.1"/>
    <property type="molecule type" value="Genomic_DNA"/>
</dbReference>
<protein>
    <recommendedName>
        <fullName evidence="3">DUF1677 family protein</fullName>
    </recommendedName>
</protein>
<evidence type="ECO:0000313" key="1">
    <source>
        <dbReference type="EMBL" id="WOL20141.1"/>
    </source>
</evidence>
<proteinExistence type="predicted"/>